<protein>
    <submittedName>
        <fullName evidence="1">Uncharacterized protein</fullName>
    </submittedName>
</protein>
<evidence type="ECO:0000313" key="1">
    <source>
        <dbReference type="EMBL" id="ACU17419.1"/>
    </source>
</evidence>
<dbReference type="AlphaFoldDB" id="C6T6I7"/>
<accession>C6T6I7</accession>
<organism evidence="1">
    <name type="scientific">Glycine max</name>
    <name type="common">Soybean</name>
    <name type="synonym">Glycine hispida</name>
    <dbReference type="NCBI Taxonomy" id="3847"/>
    <lineage>
        <taxon>Eukaryota</taxon>
        <taxon>Viridiplantae</taxon>
        <taxon>Streptophyta</taxon>
        <taxon>Embryophyta</taxon>
        <taxon>Tracheophyta</taxon>
        <taxon>Spermatophyta</taxon>
        <taxon>Magnoliopsida</taxon>
        <taxon>eudicotyledons</taxon>
        <taxon>Gunneridae</taxon>
        <taxon>Pentapetalae</taxon>
        <taxon>rosids</taxon>
        <taxon>fabids</taxon>
        <taxon>Fabales</taxon>
        <taxon>Fabaceae</taxon>
        <taxon>Papilionoideae</taxon>
        <taxon>50 kb inversion clade</taxon>
        <taxon>NPAAA clade</taxon>
        <taxon>indigoferoid/millettioid clade</taxon>
        <taxon>Phaseoleae</taxon>
        <taxon>Glycine</taxon>
        <taxon>Glycine subgen. Soja</taxon>
    </lineage>
</organism>
<reference evidence="1" key="1">
    <citation type="submission" date="2009-08" db="EMBL/GenBank/DDBJ databases">
        <authorList>
            <person name="Cheung F."/>
            <person name="Xiao Y."/>
            <person name="Chan A."/>
            <person name="Moskal W."/>
            <person name="Town C.D."/>
        </authorList>
    </citation>
    <scope>NUCLEOTIDE SEQUENCE</scope>
</reference>
<proteinExistence type="evidence at transcript level"/>
<dbReference type="EMBL" id="BT093053">
    <property type="protein sequence ID" value="ACU17419.1"/>
    <property type="molecule type" value="mRNA"/>
</dbReference>
<name>C6T6I7_SOYBN</name>
<feature type="non-terminal residue" evidence="1">
    <location>
        <position position="1"/>
    </location>
</feature>
<sequence length="65" mass="7644">FFFFFVSISISIIKWGFALRNLFSSRTILSDLISLTIIAEIFNRKDRTLQIREKFSQNQLIATLN</sequence>